<organism evidence="4 5">
    <name type="scientific">Lactuca sativa</name>
    <name type="common">Garden lettuce</name>
    <dbReference type="NCBI Taxonomy" id="4236"/>
    <lineage>
        <taxon>Eukaryota</taxon>
        <taxon>Viridiplantae</taxon>
        <taxon>Streptophyta</taxon>
        <taxon>Embryophyta</taxon>
        <taxon>Tracheophyta</taxon>
        <taxon>Spermatophyta</taxon>
        <taxon>Magnoliopsida</taxon>
        <taxon>eudicotyledons</taxon>
        <taxon>Gunneridae</taxon>
        <taxon>Pentapetalae</taxon>
        <taxon>asterids</taxon>
        <taxon>campanulids</taxon>
        <taxon>Asterales</taxon>
        <taxon>Asteraceae</taxon>
        <taxon>Cichorioideae</taxon>
        <taxon>Cichorieae</taxon>
        <taxon>Lactucinae</taxon>
        <taxon>Lactuca</taxon>
    </lineage>
</organism>
<dbReference type="PANTHER" id="PTHR19375">
    <property type="entry name" value="HEAT SHOCK PROTEIN 70KDA"/>
    <property type="match status" value="1"/>
</dbReference>
<evidence type="ECO:0000256" key="3">
    <source>
        <dbReference type="ARBA" id="ARBA00022840"/>
    </source>
</evidence>
<reference evidence="4 5" key="1">
    <citation type="journal article" date="2017" name="Nat. Commun.">
        <title>Genome assembly with in vitro proximity ligation data and whole-genome triplication in lettuce.</title>
        <authorList>
            <person name="Reyes-Chin-Wo S."/>
            <person name="Wang Z."/>
            <person name="Yang X."/>
            <person name="Kozik A."/>
            <person name="Arikit S."/>
            <person name="Song C."/>
            <person name="Xia L."/>
            <person name="Froenicke L."/>
            <person name="Lavelle D.O."/>
            <person name="Truco M.J."/>
            <person name="Xia R."/>
            <person name="Zhu S."/>
            <person name="Xu C."/>
            <person name="Xu H."/>
            <person name="Xu X."/>
            <person name="Cox K."/>
            <person name="Korf I."/>
            <person name="Meyers B.C."/>
            <person name="Michelmore R.W."/>
        </authorList>
    </citation>
    <scope>NUCLEOTIDE SEQUENCE [LARGE SCALE GENOMIC DNA]</scope>
    <source>
        <strain evidence="5">cv. Salinas</strain>
        <tissue evidence="4">Seedlings</tissue>
    </source>
</reference>
<dbReference type="GO" id="GO:0140662">
    <property type="term" value="F:ATP-dependent protein folding chaperone"/>
    <property type="evidence" value="ECO:0007669"/>
    <property type="project" value="InterPro"/>
</dbReference>
<dbReference type="FunFam" id="3.30.30.30:FF:000005">
    <property type="entry name" value="Heat shock protein ssb1"/>
    <property type="match status" value="1"/>
</dbReference>
<dbReference type="Proteomes" id="UP000235145">
    <property type="component" value="Unassembled WGS sequence"/>
</dbReference>
<accession>A0A9R1XTV5</accession>
<dbReference type="SUPFAM" id="SSF53067">
    <property type="entry name" value="Actin-like ATPase domain"/>
    <property type="match status" value="1"/>
</dbReference>
<sequence length="193" mass="21740">MNKGNKITPSIVAFNEKVQKTKSRGNPTNTVYGKFGDPQVQKDMQSWPFKVTGGPSEKPAIVVEFRGDEKRYAPEELSAMVLKKMKDACEEFLGTKVTDAVITVPAYFNSMQREATKAGLNVMRLINEPTAAAIAYGVDNYMADKDTHKCKRLHECCYSQKYKHTHKCKRNILFTGESKNSMYFSLSGRGYQS</sequence>
<dbReference type="InterPro" id="IPR043129">
    <property type="entry name" value="ATPase_NBD"/>
</dbReference>
<dbReference type="Gene3D" id="3.30.420.40">
    <property type="match status" value="1"/>
</dbReference>
<dbReference type="AlphaFoldDB" id="A0A9R1XTV5"/>
<dbReference type="GO" id="GO:0005788">
    <property type="term" value="C:endoplasmic reticulum lumen"/>
    <property type="evidence" value="ECO:0007669"/>
    <property type="project" value="UniProtKB-SubCell"/>
</dbReference>
<dbReference type="EMBL" id="NBSK02000003">
    <property type="protein sequence ID" value="KAJ0219107.1"/>
    <property type="molecule type" value="Genomic_DNA"/>
</dbReference>
<proteinExistence type="predicted"/>
<protein>
    <recommendedName>
        <fullName evidence="6">Heat shock protein 70</fullName>
    </recommendedName>
</protein>
<gene>
    <name evidence="4" type="ORF">LSAT_V11C300130800</name>
</gene>
<evidence type="ECO:0008006" key="6">
    <source>
        <dbReference type="Google" id="ProtNLM"/>
    </source>
</evidence>
<name>A0A9R1XTV5_LACSA</name>
<evidence type="ECO:0000256" key="1">
    <source>
        <dbReference type="ARBA" id="ARBA00004319"/>
    </source>
</evidence>
<dbReference type="Pfam" id="PF00012">
    <property type="entry name" value="HSP70"/>
    <property type="match status" value="1"/>
</dbReference>
<keyword evidence="5" id="KW-1185">Reference proteome</keyword>
<evidence type="ECO:0000313" key="4">
    <source>
        <dbReference type="EMBL" id="KAJ0219107.1"/>
    </source>
</evidence>
<comment type="subcellular location">
    <subcellularLocation>
        <location evidence="1">Endoplasmic reticulum lumen</location>
    </subcellularLocation>
</comment>
<dbReference type="PRINTS" id="PR00301">
    <property type="entry name" value="HEATSHOCK70"/>
</dbReference>
<keyword evidence="2" id="KW-0547">Nucleotide-binding</keyword>
<dbReference type="InterPro" id="IPR013126">
    <property type="entry name" value="Hsp_70_fam"/>
</dbReference>
<dbReference type="GO" id="GO:0005524">
    <property type="term" value="F:ATP binding"/>
    <property type="evidence" value="ECO:0007669"/>
    <property type="project" value="UniProtKB-KW"/>
</dbReference>
<comment type="caution">
    <text evidence="4">The sequence shown here is derived from an EMBL/GenBank/DDBJ whole genome shotgun (WGS) entry which is preliminary data.</text>
</comment>
<evidence type="ECO:0000256" key="2">
    <source>
        <dbReference type="ARBA" id="ARBA00022741"/>
    </source>
</evidence>
<evidence type="ECO:0000313" key="5">
    <source>
        <dbReference type="Proteomes" id="UP000235145"/>
    </source>
</evidence>
<dbReference type="Gene3D" id="3.30.30.30">
    <property type="match status" value="1"/>
</dbReference>
<keyword evidence="3" id="KW-0067">ATP-binding</keyword>